<evidence type="ECO:0000313" key="2">
    <source>
        <dbReference type="EMBL" id="GAW25397.1"/>
    </source>
</evidence>
<proteinExistence type="predicted"/>
<sequence>MTDWQTTDWQTSVQANDPAIPALQLLVSFADTEPAFHHFQIPVGPPRREEKPRTSVGHPPHRQTTLVPRPSVSCDIFLPRLLHTQTCAGHPRYPRWTLPWDSQQWLQPRKSA</sequence>
<dbReference type="EMBL" id="DF977451">
    <property type="protein sequence ID" value="GAW25397.1"/>
    <property type="molecule type" value="Genomic_DNA"/>
</dbReference>
<gene>
    <name evidence="2" type="ORF">SAMD00023353_0600140</name>
</gene>
<accession>A0A1S8A5M4</accession>
<evidence type="ECO:0000256" key="1">
    <source>
        <dbReference type="SAM" id="MobiDB-lite"/>
    </source>
</evidence>
<name>A0A1S8A5M4_ROSNE</name>
<feature type="region of interest" description="Disordered" evidence="1">
    <location>
        <begin position="38"/>
        <end position="67"/>
    </location>
</feature>
<dbReference type="AlphaFoldDB" id="A0A1S8A5M4"/>
<dbReference type="Proteomes" id="UP000054516">
    <property type="component" value="Unassembled WGS sequence"/>
</dbReference>
<evidence type="ECO:0000313" key="3">
    <source>
        <dbReference type="Proteomes" id="UP000054516"/>
    </source>
</evidence>
<reference evidence="2" key="1">
    <citation type="submission" date="2016-03" db="EMBL/GenBank/DDBJ databases">
        <title>Draft genome sequence of Rosellinia necatrix.</title>
        <authorList>
            <person name="Kanematsu S."/>
        </authorList>
    </citation>
    <scope>NUCLEOTIDE SEQUENCE [LARGE SCALE GENOMIC DNA]</scope>
    <source>
        <strain evidence="2">W97</strain>
    </source>
</reference>
<organism evidence="2">
    <name type="scientific">Rosellinia necatrix</name>
    <name type="common">White root-rot fungus</name>
    <dbReference type="NCBI Taxonomy" id="77044"/>
    <lineage>
        <taxon>Eukaryota</taxon>
        <taxon>Fungi</taxon>
        <taxon>Dikarya</taxon>
        <taxon>Ascomycota</taxon>
        <taxon>Pezizomycotina</taxon>
        <taxon>Sordariomycetes</taxon>
        <taxon>Xylariomycetidae</taxon>
        <taxon>Xylariales</taxon>
        <taxon>Xylariaceae</taxon>
        <taxon>Rosellinia</taxon>
    </lineage>
</organism>
<keyword evidence="3" id="KW-1185">Reference proteome</keyword>
<protein>
    <submittedName>
        <fullName evidence="2">Uncharacterized protein</fullName>
    </submittedName>
</protein>